<reference evidence="3 4" key="1">
    <citation type="submission" date="2020-08" db="EMBL/GenBank/DDBJ databases">
        <authorList>
            <person name="Seo M.-J."/>
        </authorList>
    </citation>
    <scope>NUCLEOTIDE SEQUENCE [LARGE SCALE GENOMIC DNA]</scope>
    <source>
        <strain evidence="3 4">MBLA0160</strain>
    </source>
</reference>
<organism evidence="3 4">
    <name type="scientific">Halobellus ruber</name>
    <dbReference type="NCBI Taxonomy" id="2761102"/>
    <lineage>
        <taxon>Archaea</taxon>
        <taxon>Methanobacteriati</taxon>
        <taxon>Methanobacteriota</taxon>
        <taxon>Stenosarchaea group</taxon>
        <taxon>Halobacteria</taxon>
        <taxon>Halobacteriales</taxon>
        <taxon>Haloferacaceae</taxon>
        <taxon>Halobellus</taxon>
    </lineage>
</organism>
<comment type="caution">
    <text evidence="3">The sequence shown here is derived from an EMBL/GenBank/DDBJ whole genome shotgun (WGS) entry which is preliminary data.</text>
</comment>
<dbReference type="InterPro" id="IPR052513">
    <property type="entry name" value="Thioester_dehydratase-like"/>
</dbReference>
<protein>
    <submittedName>
        <fullName evidence="3">3-hydroxy-3-methylglutaryl CoA synthase</fullName>
    </submittedName>
</protein>
<name>A0A7J9SIN6_9EURY</name>
<dbReference type="Gene3D" id="6.10.30.10">
    <property type="match status" value="1"/>
</dbReference>
<proteinExistence type="predicted"/>
<dbReference type="GO" id="GO:0008299">
    <property type="term" value="P:isoprenoid biosynthetic process"/>
    <property type="evidence" value="ECO:0007669"/>
    <property type="project" value="UniProtKB-KW"/>
</dbReference>
<gene>
    <name evidence="3" type="ORF">H5V44_08735</name>
</gene>
<accession>A0A7J9SIN6</accession>
<dbReference type="Pfam" id="PF12172">
    <property type="entry name" value="zf-ChsH2"/>
    <property type="match status" value="1"/>
</dbReference>
<dbReference type="AlphaFoldDB" id="A0A7J9SIN6"/>
<dbReference type="PANTHER" id="PTHR34075:SF5">
    <property type="entry name" value="BLR3430 PROTEIN"/>
    <property type="match status" value="1"/>
</dbReference>
<dbReference type="PANTHER" id="PTHR34075">
    <property type="entry name" value="BLR3430 PROTEIN"/>
    <property type="match status" value="1"/>
</dbReference>
<dbReference type="Gene3D" id="3.40.47.10">
    <property type="match status" value="1"/>
</dbReference>
<evidence type="ECO:0000256" key="1">
    <source>
        <dbReference type="ARBA" id="ARBA00023229"/>
    </source>
</evidence>
<dbReference type="SUPFAM" id="SSF53901">
    <property type="entry name" value="Thiolase-like"/>
    <property type="match status" value="2"/>
</dbReference>
<evidence type="ECO:0000313" key="4">
    <source>
        <dbReference type="Proteomes" id="UP000546257"/>
    </source>
</evidence>
<feature type="domain" description="ChsH2 rubredoxin-like zinc ribbon" evidence="2">
    <location>
        <begin position="348"/>
        <end position="380"/>
    </location>
</feature>
<dbReference type="GO" id="GO:0016746">
    <property type="term" value="F:acyltransferase activity"/>
    <property type="evidence" value="ECO:0007669"/>
    <property type="project" value="InterPro"/>
</dbReference>
<dbReference type="CDD" id="cd00827">
    <property type="entry name" value="init_cond_enzymes"/>
    <property type="match status" value="1"/>
</dbReference>
<dbReference type="InterPro" id="IPR016039">
    <property type="entry name" value="Thiolase-like"/>
</dbReference>
<keyword evidence="1" id="KW-0414">Isoprene biosynthesis</keyword>
<dbReference type="EMBL" id="JACKXD010000003">
    <property type="protein sequence ID" value="MBB6646372.1"/>
    <property type="molecule type" value="Genomic_DNA"/>
</dbReference>
<keyword evidence="4" id="KW-1185">Reference proteome</keyword>
<dbReference type="RefSeq" id="WP_185192756.1">
    <property type="nucleotide sequence ID" value="NZ_JACKXD010000003.1"/>
</dbReference>
<dbReference type="Proteomes" id="UP000546257">
    <property type="component" value="Unassembled WGS sequence"/>
</dbReference>
<dbReference type="SUPFAM" id="SSF50249">
    <property type="entry name" value="Nucleic acid-binding proteins"/>
    <property type="match status" value="1"/>
</dbReference>
<dbReference type="InterPro" id="IPR022002">
    <property type="entry name" value="ChsH2_Znr"/>
</dbReference>
<evidence type="ECO:0000259" key="2">
    <source>
        <dbReference type="Pfam" id="PF12172"/>
    </source>
</evidence>
<evidence type="ECO:0000313" key="3">
    <source>
        <dbReference type="EMBL" id="MBB6646372.1"/>
    </source>
</evidence>
<dbReference type="InterPro" id="IPR012340">
    <property type="entry name" value="NA-bd_OB-fold"/>
</dbReference>
<sequence length="477" mass="48480">MSGTENQRGIVATGLYLPRQRLDGDEIESAWGTSAPVDRAAVPAADEDALTMAVAAGRDALGGWDRGADAVAHLAVATTTPPLEEEAFAPRIAAALGLRSGIPTSTASRSTAAGGEALCSGVDSDGPALVVVADAPSGDAAEVGRRVGAGAAAFLVEDGADVVVAAEARESRDAPGLRLRERGGTDVSELDITTYERETTRDVVATALDRLELDHDAVDAASLHQPTGDIPHRIGKALPYDGAAIARGTVVDDVGDAGAATVAVGLLAALERVEAGSTVVAGFFGSGATAVGLGFGVENSPETGVENAIEAGEGVSYPAALRARGTIGETEVAGGGAHVSLPSWQRTIPQRYRLVAGRCTECGAVAFPPEGACHDCGARAEFEPTTLSRTGEVVAVTVIGQGGAPPEFVEQQRRDGPFAVAIVEAPATDGDGSARFPAQLTDCDPESVSVGDGVAGHLRRIYSVEGVTRYGLKFVPE</sequence>